<reference evidence="4 5" key="1">
    <citation type="submission" date="2016-12" db="EMBL/GenBank/DDBJ databases">
        <title>The new phylogeny of genus Mycobacterium.</title>
        <authorList>
            <person name="Tortoli E."/>
            <person name="Trovato A."/>
            <person name="Cirillo D.M."/>
        </authorList>
    </citation>
    <scope>NUCLEOTIDE SEQUENCE [LARGE SCALE GENOMIC DNA]</scope>
    <source>
        <strain evidence="4 5">DSM 44624</strain>
    </source>
</reference>
<dbReference type="SUPFAM" id="SSF53300">
    <property type="entry name" value="vWA-like"/>
    <property type="match status" value="1"/>
</dbReference>
<name>A0A7I7W6Y7_9MYCO</name>
<accession>A0A7I7W6Y7</accession>
<feature type="domain" description="VWFA" evidence="2">
    <location>
        <begin position="322"/>
        <end position="503"/>
    </location>
</feature>
<dbReference type="PROSITE" id="PS50234">
    <property type="entry name" value="VWFA"/>
    <property type="match status" value="1"/>
</dbReference>
<evidence type="ECO:0000313" key="6">
    <source>
        <dbReference type="Proteomes" id="UP000467379"/>
    </source>
</evidence>
<gene>
    <name evidence="4" type="ORF">BST20_20945</name>
    <name evidence="3" type="ORF">MBRA_35340</name>
</gene>
<evidence type="ECO:0000313" key="3">
    <source>
        <dbReference type="EMBL" id="BBZ13339.1"/>
    </source>
</evidence>
<reference evidence="3 6" key="2">
    <citation type="journal article" date="2019" name="Emerg. Microbes Infect.">
        <title>Comprehensive subspecies identification of 175 nontuberculous mycobacteria species based on 7547 genomic profiles.</title>
        <authorList>
            <person name="Matsumoto Y."/>
            <person name="Kinjo T."/>
            <person name="Motooka D."/>
            <person name="Nabeya D."/>
            <person name="Jung N."/>
            <person name="Uechi K."/>
            <person name="Horii T."/>
            <person name="Iida T."/>
            <person name="Fujita J."/>
            <person name="Nakamura S."/>
        </authorList>
    </citation>
    <scope>NUCLEOTIDE SEQUENCE [LARGE SCALE GENOMIC DNA]</scope>
    <source>
        <strain evidence="3 6">JCM 12687</strain>
    </source>
</reference>
<dbReference type="RefSeq" id="WP_083133320.1">
    <property type="nucleotide sequence ID" value="NZ_AP022606.1"/>
</dbReference>
<feature type="region of interest" description="Disordered" evidence="1">
    <location>
        <begin position="180"/>
        <end position="220"/>
    </location>
</feature>
<dbReference type="Proteomes" id="UP000467379">
    <property type="component" value="Chromosome"/>
</dbReference>
<dbReference type="SMART" id="SM00327">
    <property type="entry name" value="VWA"/>
    <property type="match status" value="1"/>
</dbReference>
<protein>
    <submittedName>
        <fullName evidence="4">MorD protein</fullName>
    </submittedName>
</protein>
<evidence type="ECO:0000313" key="4">
    <source>
        <dbReference type="EMBL" id="ORA34088.1"/>
    </source>
</evidence>
<dbReference type="Gene3D" id="3.40.50.410">
    <property type="entry name" value="von Willebrand factor, type A domain"/>
    <property type="match status" value="1"/>
</dbReference>
<evidence type="ECO:0000313" key="5">
    <source>
        <dbReference type="Proteomes" id="UP000192441"/>
    </source>
</evidence>
<dbReference type="EMBL" id="AP022606">
    <property type="protein sequence ID" value="BBZ13339.1"/>
    <property type="molecule type" value="Genomic_DNA"/>
</dbReference>
<organism evidence="4 5">
    <name type="scientific">Mycobacterium branderi</name>
    <dbReference type="NCBI Taxonomy" id="43348"/>
    <lineage>
        <taxon>Bacteria</taxon>
        <taxon>Bacillati</taxon>
        <taxon>Actinomycetota</taxon>
        <taxon>Actinomycetes</taxon>
        <taxon>Mycobacteriales</taxon>
        <taxon>Mycobacteriaceae</taxon>
        <taxon>Mycobacterium</taxon>
    </lineage>
</organism>
<evidence type="ECO:0000259" key="2">
    <source>
        <dbReference type="PROSITE" id="PS50234"/>
    </source>
</evidence>
<keyword evidence="6" id="KW-1185">Reference proteome</keyword>
<dbReference type="PANTHER" id="PTHR41248">
    <property type="entry name" value="NORD PROTEIN"/>
    <property type="match status" value="1"/>
</dbReference>
<dbReference type="OrthoDB" id="9758211at2"/>
<evidence type="ECO:0000256" key="1">
    <source>
        <dbReference type="SAM" id="MobiDB-lite"/>
    </source>
</evidence>
<sequence length="506" mass="55846">MADTGALSLERSCAVTAVVLSERRRDDARLVTGVHRGFGLSPGRRVVHVPFPVPSDWTRRTLTCGVALQCSPSKDRIATYRLDTLSARERNALTLVEAGVALGWIATTWPGLLPELRRALPDLQIAPHDLDAPTMLDRAIALARSRQPLVCHPLLGALPLAVSSRNGLISAARRRFGRMPWSSTRKDTPRAYSVPVGGDGGVRNPNLPPPSRPEDDDIEIRPDQRPGIPYPEWNAWRESFLADHVAVLERKHTARGHQAPADAANLRRWFEEHTHRAMTNRLEDGCDLDVDSYVAHYIDTITGQASQPRVFRDLLPACRDVTTALLLDGSSSLGVHGGRLFQLELACADALSRAMTLARERHGIFVFSGNTRHHVDVRCLKDFDDTHFVAPSGMGLVTGGYTRLGAPLRHLTSRLLAQPSERRLLIVIGDGLMSDEGYEGRYAWADTAHAAEEARQAGVAVYYLGVGPTRVDPLPEVFGPRRSQRIRRVEELPRVLAHVHRELVAA</sequence>
<reference evidence="3" key="3">
    <citation type="submission" date="2020-02" db="EMBL/GenBank/DDBJ databases">
        <authorList>
            <person name="Matsumoto Y."/>
            <person name="Motooka D."/>
            <person name="Nakamura S."/>
        </authorList>
    </citation>
    <scope>NUCLEOTIDE SEQUENCE</scope>
    <source>
        <strain evidence="3">JCM 12687</strain>
    </source>
</reference>
<dbReference type="InterPro" id="IPR002035">
    <property type="entry name" value="VWF_A"/>
</dbReference>
<dbReference type="Pfam" id="PF00092">
    <property type="entry name" value="VWA"/>
    <property type="match status" value="1"/>
</dbReference>
<dbReference type="PANTHER" id="PTHR41248:SF1">
    <property type="entry name" value="NORD PROTEIN"/>
    <property type="match status" value="1"/>
</dbReference>
<dbReference type="EMBL" id="MVHM01000016">
    <property type="protein sequence ID" value="ORA34088.1"/>
    <property type="molecule type" value="Genomic_DNA"/>
</dbReference>
<proteinExistence type="predicted"/>
<dbReference type="Proteomes" id="UP000192441">
    <property type="component" value="Unassembled WGS sequence"/>
</dbReference>
<dbReference type="AlphaFoldDB" id="A0A7I7W6Y7"/>
<dbReference type="InterPro" id="IPR051928">
    <property type="entry name" value="NorD/CobT"/>
</dbReference>
<dbReference type="InterPro" id="IPR036465">
    <property type="entry name" value="vWFA_dom_sf"/>
</dbReference>